<sequence>MLQMIYLFAGSLIVAGYNILGVDQFVVSPILTLTALTYLCQTLFRIPSLAYIVIGVGSFFIGANCTSVVILLENQIMKDEALLAAYHFCSIAFLVIPHYNFGMALFRLNFVAVLRIQGGIYLGT</sequence>
<keyword evidence="1" id="KW-0472">Membrane</keyword>
<keyword evidence="1" id="KW-0812">Transmembrane</keyword>
<dbReference type="AlphaFoldDB" id="A0A183DDG2"/>
<proteinExistence type="predicted"/>
<dbReference type="Proteomes" id="UP000271098">
    <property type="component" value="Unassembled WGS sequence"/>
</dbReference>
<keyword evidence="3" id="KW-1185">Reference proteome</keyword>
<keyword evidence="1" id="KW-1133">Transmembrane helix</keyword>
<accession>A0A183DDG2</accession>
<protein>
    <submittedName>
        <fullName evidence="4">Rod shape-determining protein MreD</fullName>
    </submittedName>
</protein>
<reference evidence="2 3" key="2">
    <citation type="submission" date="2018-11" db="EMBL/GenBank/DDBJ databases">
        <authorList>
            <consortium name="Pathogen Informatics"/>
        </authorList>
    </citation>
    <scope>NUCLEOTIDE SEQUENCE [LARGE SCALE GENOMIC DNA]</scope>
</reference>
<evidence type="ECO:0000313" key="2">
    <source>
        <dbReference type="EMBL" id="VDK55982.1"/>
    </source>
</evidence>
<dbReference type="WBParaSite" id="GPUH_0000676201-mRNA-1">
    <property type="protein sequence ID" value="GPUH_0000676201-mRNA-1"/>
    <property type="gene ID" value="GPUH_0000676201"/>
</dbReference>
<dbReference type="EMBL" id="UYRT01016413">
    <property type="protein sequence ID" value="VDK55982.1"/>
    <property type="molecule type" value="Genomic_DNA"/>
</dbReference>
<dbReference type="OrthoDB" id="10568037at2759"/>
<reference evidence="4" key="1">
    <citation type="submission" date="2016-06" db="UniProtKB">
        <authorList>
            <consortium name="WormBaseParasite"/>
        </authorList>
    </citation>
    <scope>IDENTIFICATION</scope>
</reference>
<evidence type="ECO:0000313" key="4">
    <source>
        <dbReference type="WBParaSite" id="GPUH_0000676201-mRNA-1"/>
    </source>
</evidence>
<evidence type="ECO:0000256" key="1">
    <source>
        <dbReference type="SAM" id="Phobius"/>
    </source>
</evidence>
<gene>
    <name evidence="2" type="ORF">GPUH_LOCUS6754</name>
</gene>
<feature type="transmembrane region" description="Helical" evidence="1">
    <location>
        <begin position="84"/>
        <end position="106"/>
    </location>
</feature>
<feature type="transmembrane region" description="Helical" evidence="1">
    <location>
        <begin position="6"/>
        <end position="39"/>
    </location>
</feature>
<organism evidence="4">
    <name type="scientific">Gongylonema pulchrum</name>
    <dbReference type="NCBI Taxonomy" id="637853"/>
    <lineage>
        <taxon>Eukaryota</taxon>
        <taxon>Metazoa</taxon>
        <taxon>Ecdysozoa</taxon>
        <taxon>Nematoda</taxon>
        <taxon>Chromadorea</taxon>
        <taxon>Rhabditida</taxon>
        <taxon>Spirurina</taxon>
        <taxon>Spiruromorpha</taxon>
        <taxon>Spiruroidea</taxon>
        <taxon>Gongylonematidae</taxon>
        <taxon>Gongylonema</taxon>
    </lineage>
</organism>
<feature type="transmembrane region" description="Helical" evidence="1">
    <location>
        <begin position="51"/>
        <end position="72"/>
    </location>
</feature>
<evidence type="ECO:0000313" key="3">
    <source>
        <dbReference type="Proteomes" id="UP000271098"/>
    </source>
</evidence>
<name>A0A183DDG2_9BILA</name>